<keyword evidence="4" id="KW-0472">Membrane</keyword>
<dbReference type="EMBL" id="CABFVH010000009">
    <property type="protein sequence ID" value="VUF12282.1"/>
    <property type="molecule type" value="Genomic_DNA"/>
</dbReference>
<keyword evidence="3" id="KW-1133">Transmembrane helix</keyword>
<evidence type="ECO:0000256" key="3">
    <source>
        <dbReference type="ARBA" id="ARBA00022989"/>
    </source>
</evidence>
<sequence>MRAIGRFRHERPPSPRPKSGLSDFGLMVPISGKPEIGRGAGRAPLVWGEPGGSDGEGAAPEKALSSKPPHRRLPARSADDRVGRALSPRAGRGGHRVLVACVILTLSGPVTLTRAADEAEKSVLGGILSKALSTPASRVSIGAVDGALSSDATIRDVAISDRDGVWLRLDRARIVWRRLALLSGRLEVDSLEVGRIEVLRRPVPAAAQPVEEPDGTLLPDLPVKVEVKAFRLDALDLGEAIAGQAARLTASGRVKLGNPAEGLDLDLGVRRLDAGGQFAARLLFVPKGERLEVKTTLTEPAGGLLSKGLSVPGEPPITLDLDGRGTLDAWNARLDFDAGAGVGAKGGAKISRIGAERRLSLDLAARVEGLLPGPAAAVFSGTTKLEGGLRIADSGALTLDRLELASRTARLEAKGTLDAQRNADVLVQARAVPTEGGVTKADRAEIASLVFDGSLKGPLARPRALGTLRAAGLRAADSALDRIEANLKAEPADANRFALAADAKVEGLRLADPALQRAIGGRAGLTFAGVVEPDNTLSVATLTVEAPTLKAGYAGRIGRNTLTGTVEGALPDLAVFSGLAGRALAGGLDGTAKLGGDPARKAVSAEIDLRAHDLALSEPRLDRLLGAAPRLTGRLATLYDGYGFEGVRLEGARMIARLEGQATARLADARAAIDLKDLAALDPRLGGRASLSGRLSGTLLRPDIAALVDAREASALGRPVRDLRAEAVLKDALGSPDGRVTLAGSVGGKALSGSLHLAQGGGDWVLDRLALSLGSASLTGQARLGIAGNLAESRAEGALALRAADLDDLSPLALTRLGGSLEADLSLARPGGRQDAALRARAAALRAGEIGLARLDANLTGRDLAGAPRIDGHVEADRLVAAGESLDTVRLTAVGGAEASDVTLKAKARGFDLDGAARLVAGPPLRVALQRFSAARGADRLALAAPATLTFADGAVAIDSLAVAAGSGRLTLAGKAGRDAIDLQLGIKALPLALARIASPKLALSGTLDGEASLHGPPERPEGRYAFSLAKAVTPETRKAGLPPVEARASGTLSEGRIGLDGRVSAGRGVDLVLGGSLPAETGGALALTARGSLDLALANSLLAAGGQRVTGRVAVDARVGGTLAAPRAEGSATLAGGSFTDPLQGIRLTNIEGRATGQGDSVVLERLSAATRNGGTLRAAGQVALRPGQGFPGSLRITGQGAELVSSPLVTAVAGLDLALSGPLAERPKVTGRIDLVSVDVTVPDRLPATVQPLPGIRRVNTTPEVRARLASRAQPRAAAQGAGRGRKAATPFDATLDVRVEAPNRIFVRGRGIDAELGGALRLTGSSRDPVAAGAFDLRRGRLAVIGQRLDFTRGRLTFGGELTRPDLDFLAETKASEITARIAVTGPANQPAFEISSEPSLPQDEVLSRLLFKKASGSLSPFQALQLAQAVSQLSGGAGGPDVFEATRKGLGLDSLDVSTGTSGSPAVGASRYLSDRLSVGVKAGAKPADTAATVDYDVTRRVKVQGEAGSDGRTSLGVGAEWEW</sequence>
<organism evidence="8 9">
    <name type="scientific">Methylobacterium dankookense</name>
    <dbReference type="NCBI Taxonomy" id="560405"/>
    <lineage>
        <taxon>Bacteria</taxon>
        <taxon>Pseudomonadati</taxon>
        <taxon>Pseudomonadota</taxon>
        <taxon>Alphaproteobacteria</taxon>
        <taxon>Hyphomicrobiales</taxon>
        <taxon>Methylobacteriaceae</taxon>
        <taxon>Methylobacterium</taxon>
    </lineage>
</organism>
<dbReference type="PANTHER" id="PTHR36985:SF1">
    <property type="entry name" value="TRANSLOCATION AND ASSEMBLY MODULE SUBUNIT TAMB"/>
    <property type="match status" value="1"/>
</dbReference>
<evidence type="ECO:0000256" key="5">
    <source>
        <dbReference type="SAM" id="MobiDB-lite"/>
    </source>
</evidence>
<evidence type="ECO:0000313" key="9">
    <source>
        <dbReference type="Proteomes" id="UP000401717"/>
    </source>
</evidence>
<evidence type="ECO:0000313" key="7">
    <source>
        <dbReference type="EMBL" id="GJD57921.1"/>
    </source>
</evidence>
<dbReference type="EMBL" id="BPQI01000125">
    <property type="protein sequence ID" value="GJD57921.1"/>
    <property type="molecule type" value="Genomic_DNA"/>
</dbReference>
<keyword evidence="10" id="KW-1185">Reference proteome</keyword>
<evidence type="ECO:0000256" key="2">
    <source>
        <dbReference type="ARBA" id="ARBA00022692"/>
    </source>
</evidence>
<dbReference type="Proteomes" id="UP000401717">
    <property type="component" value="Unassembled WGS sequence"/>
</dbReference>
<reference evidence="7" key="3">
    <citation type="submission" date="2021-08" db="EMBL/GenBank/DDBJ databases">
        <authorList>
            <person name="Tani A."/>
            <person name="Ola A."/>
            <person name="Ogura Y."/>
            <person name="Katsura K."/>
            <person name="Hayashi T."/>
        </authorList>
    </citation>
    <scope>NUCLEOTIDE SEQUENCE</scope>
    <source>
        <strain evidence="7">DSM 22415</strain>
    </source>
</reference>
<evidence type="ECO:0000256" key="1">
    <source>
        <dbReference type="ARBA" id="ARBA00004167"/>
    </source>
</evidence>
<feature type="region of interest" description="Disordered" evidence="5">
    <location>
        <begin position="1"/>
        <end position="88"/>
    </location>
</feature>
<evidence type="ECO:0000313" key="10">
    <source>
        <dbReference type="Proteomes" id="UP001055303"/>
    </source>
</evidence>
<dbReference type="Pfam" id="PF04357">
    <property type="entry name" value="TamB"/>
    <property type="match status" value="1"/>
</dbReference>
<keyword evidence="2" id="KW-0812">Transmembrane</keyword>
<gene>
    <name evidence="8" type="primary">tamB</name>
    <name evidence="7" type="ORF">IFDJLNFL_3834</name>
    <name evidence="8" type="ORF">MTDSW087_01971</name>
</gene>
<evidence type="ECO:0000313" key="8">
    <source>
        <dbReference type="EMBL" id="VUF12282.1"/>
    </source>
</evidence>
<reference evidence="8 9" key="1">
    <citation type="submission" date="2019-06" db="EMBL/GenBank/DDBJ databases">
        <authorList>
            <person name="Rodrigo-Torres L."/>
            <person name="Arahal R. D."/>
            <person name="Lucena T."/>
        </authorList>
    </citation>
    <scope>NUCLEOTIDE SEQUENCE [LARGE SCALE GENOMIC DNA]</scope>
    <source>
        <strain evidence="8 9">SW08-7</strain>
    </source>
</reference>
<name>A0A564FWA1_9HYPH</name>
<dbReference type="GO" id="GO:0005886">
    <property type="term" value="C:plasma membrane"/>
    <property type="evidence" value="ECO:0007669"/>
    <property type="project" value="InterPro"/>
</dbReference>
<proteinExistence type="predicted"/>
<comment type="subcellular location">
    <subcellularLocation>
        <location evidence="1">Membrane</location>
        <topology evidence="1">Single-pass membrane protein</topology>
    </subcellularLocation>
</comment>
<accession>A0A564FWA1</accession>
<feature type="domain" description="Translocation and assembly module TamB C-terminal" evidence="6">
    <location>
        <begin position="1166"/>
        <end position="1526"/>
    </location>
</feature>
<evidence type="ECO:0000256" key="4">
    <source>
        <dbReference type="ARBA" id="ARBA00023136"/>
    </source>
</evidence>
<dbReference type="PANTHER" id="PTHR36985">
    <property type="entry name" value="TRANSLOCATION AND ASSEMBLY MODULE SUBUNIT TAMB"/>
    <property type="match status" value="1"/>
</dbReference>
<dbReference type="Proteomes" id="UP001055303">
    <property type="component" value="Unassembled WGS sequence"/>
</dbReference>
<evidence type="ECO:0000259" key="6">
    <source>
        <dbReference type="Pfam" id="PF04357"/>
    </source>
</evidence>
<protein>
    <submittedName>
        <fullName evidence="8">Translocation and assembly module TamB</fullName>
    </submittedName>
</protein>
<dbReference type="InterPro" id="IPR007452">
    <property type="entry name" value="TamB_C"/>
</dbReference>
<reference evidence="7" key="2">
    <citation type="journal article" date="2021" name="Front. Microbiol.">
        <title>Comprehensive Comparative Genomics and Phenotyping of Methylobacterium Species.</title>
        <authorList>
            <person name="Alessa O."/>
            <person name="Ogura Y."/>
            <person name="Fujitani Y."/>
            <person name="Takami H."/>
            <person name="Hayashi T."/>
            <person name="Sahin N."/>
            <person name="Tani A."/>
        </authorList>
    </citation>
    <scope>NUCLEOTIDE SEQUENCE</scope>
    <source>
        <strain evidence="7">DSM 22415</strain>
    </source>
</reference>
<dbReference type="GO" id="GO:0009306">
    <property type="term" value="P:protein secretion"/>
    <property type="evidence" value="ECO:0007669"/>
    <property type="project" value="InterPro"/>
</dbReference>